<evidence type="ECO:0000313" key="1">
    <source>
        <dbReference type="EMBL" id="PVU90606.1"/>
    </source>
</evidence>
<gene>
    <name evidence="1" type="ORF">BB559_004557</name>
</gene>
<sequence length="140" mass="16152">MFFKGPKLSVMKVVQGKNISNHSDPKSVENEFEGWTGPHFPEVGEEKKHEYNDYDLFVYWRFEGLSWGMNLLGRPESGTVYNGLFLYKFNNEGLINAHIVVSISPPPKSMFLTRFWNQWSTFLTPKDTRLGLGCTDHSKT</sequence>
<organism evidence="1 2">
    <name type="scientific">Furculomyces boomerangus</name>
    <dbReference type="NCBI Taxonomy" id="61424"/>
    <lineage>
        <taxon>Eukaryota</taxon>
        <taxon>Fungi</taxon>
        <taxon>Fungi incertae sedis</taxon>
        <taxon>Zoopagomycota</taxon>
        <taxon>Kickxellomycotina</taxon>
        <taxon>Harpellomycetes</taxon>
        <taxon>Harpellales</taxon>
        <taxon>Harpellaceae</taxon>
        <taxon>Furculomyces</taxon>
    </lineage>
</organism>
<reference evidence="1 2" key="1">
    <citation type="journal article" date="2018" name="MBio">
        <title>Comparative Genomics Reveals the Core Gene Toolbox for the Fungus-Insect Symbiosis.</title>
        <authorList>
            <person name="Wang Y."/>
            <person name="Stata M."/>
            <person name="Wang W."/>
            <person name="Stajich J.E."/>
            <person name="White M.M."/>
            <person name="Moncalvo J.M."/>
        </authorList>
    </citation>
    <scope>NUCLEOTIDE SEQUENCE [LARGE SCALE GENOMIC DNA]</scope>
    <source>
        <strain evidence="1 2">AUS-77-4</strain>
    </source>
</reference>
<keyword evidence="2" id="KW-1185">Reference proteome</keyword>
<dbReference type="EMBL" id="MBFT01000472">
    <property type="protein sequence ID" value="PVU90606.1"/>
    <property type="molecule type" value="Genomic_DNA"/>
</dbReference>
<protein>
    <submittedName>
        <fullName evidence="1">Uncharacterized protein</fullName>
    </submittedName>
</protein>
<dbReference type="STRING" id="61424.A0A2T9YE46"/>
<evidence type="ECO:0000313" key="2">
    <source>
        <dbReference type="Proteomes" id="UP000245699"/>
    </source>
</evidence>
<dbReference type="OrthoDB" id="1099063at2759"/>
<proteinExistence type="predicted"/>
<dbReference type="Proteomes" id="UP000245699">
    <property type="component" value="Unassembled WGS sequence"/>
</dbReference>
<name>A0A2T9YE46_9FUNG</name>
<dbReference type="AlphaFoldDB" id="A0A2T9YE46"/>
<comment type="caution">
    <text evidence="1">The sequence shown here is derived from an EMBL/GenBank/DDBJ whole genome shotgun (WGS) entry which is preliminary data.</text>
</comment>
<accession>A0A2T9YE46</accession>